<organism evidence="3 4">
    <name type="scientific">Hibiscus syriacus</name>
    <name type="common">Rose of Sharon</name>
    <dbReference type="NCBI Taxonomy" id="106335"/>
    <lineage>
        <taxon>Eukaryota</taxon>
        <taxon>Viridiplantae</taxon>
        <taxon>Streptophyta</taxon>
        <taxon>Embryophyta</taxon>
        <taxon>Tracheophyta</taxon>
        <taxon>Spermatophyta</taxon>
        <taxon>Magnoliopsida</taxon>
        <taxon>eudicotyledons</taxon>
        <taxon>Gunneridae</taxon>
        <taxon>Pentapetalae</taxon>
        <taxon>rosids</taxon>
        <taxon>malvids</taxon>
        <taxon>Malvales</taxon>
        <taxon>Malvaceae</taxon>
        <taxon>Malvoideae</taxon>
        <taxon>Hibiscus</taxon>
    </lineage>
</organism>
<dbReference type="AlphaFoldDB" id="A0A6A3B7A3"/>
<evidence type="ECO:0000313" key="3">
    <source>
        <dbReference type="EMBL" id="KAE8712880.1"/>
    </source>
</evidence>
<sequence>MILRRSSCLKSPVLSPKSPAIYENYKSGCAWGFIHCFDFAKLIPMATSFPITSALTDKIKDAVIDKNVAVNSRKREVKKIMKEGVSVKHQTMKENANGELQNQQFNPKLVGHSKEPRKARGSLKNSCRFTHHSCDAVTKGFKQPSDKKMVEKSSNNNLASVPEASYNDEITTNGGDRSCKNIGGRKHDNQAKINVQVNMNEAIEAFINQKLTDGESLCRNEVANRSNEFICALEVLSSNKDQFMKLLQDPNSLLVKHIQDLRDSHAKIQQHRPSSKAKTSYDHSVC</sequence>
<dbReference type="EMBL" id="VEPZ02000885">
    <property type="protein sequence ID" value="KAE8712880.1"/>
    <property type="molecule type" value="Genomic_DNA"/>
</dbReference>
<reference evidence="3" key="1">
    <citation type="submission" date="2019-09" db="EMBL/GenBank/DDBJ databases">
        <title>Draft genome information of white flower Hibiscus syriacus.</title>
        <authorList>
            <person name="Kim Y.-M."/>
        </authorList>
    </citation>
    <scope>NUCLEOTIDE SEQUENCE [LARGE SCALE GENOMIC DNA]</scope>
    <source>
        <strain evidence="3">YM2019G1</strain>
    </source>
</reference>
<dbReference type="Pfam" id="PF12552">
    <property type="entry name" value="DUF3741"/>
    <property type="match status" value="1"/>
</dbReference>
<name>A0A6A3B7A3_HIBSY</name>
<keyword evidence="3" id="KW-0436">Ligase</keyword>
<dbReference type="PANTHER" id="PTHR47212">
    <property type="entry name" value="ADHESIN-LIKE PROTEIN, PUTATIVE (DUF3741)-RELATED"/>
    <property type="match status" value="1"/>
</dbReference>
<feature type="domain" description="DUF3741" evidence="2">
    <location>
        <begin position="208"/>
        <end position="252"/>
    </location>
</feature>
<dbReference type="InterPro" id="IPR022212">
    <property type="entry name" value="DUF3741"/>
</dbReference>
<comment type="caution">
    <text evidence="3">The sequence shown here is derived from an EMBL/GenBank/DDBJ whole genome shotgun (WGS) entry which is preliminary data.</text>
</comment>
<dbReference type="Proteomes" id="UP000436088">
    <property type="component" value="Unassembled WGS sequence"/>
</dbReference>
<evidence type="ECO:0000256" key="1">
    <source>
        <dbReference type="SAM" id="MobiDB-lite"/>
    </source>
</evidence>
<evidence type="ECO:0000313" key="4">
    <source>
        <dbReference type="Proteomes" id="UP000436088"/>
    </source>
</evidence>
<evidence type="ECO:0000259" key="2">
    <source>
        <dbReference type="Pfam" id="PF12552"/>
    </source>
</evidence>
<dbReference type="PANTHER" id="PTHR47212:SF2">
    <property type="entry name" value="DUF3741 DOMAIN-CONTAINING PROTEIN"/>
    <property type="match status" value="1"/>
</dbReference>
<gene>
    <name evidence="3" type="ORF">F3Y22_tig00110223pilonHSYRG00310</name>
</gene>
<feature type="region of interest" description="Disordered" evidence="1">
    <location>
        <begin position="265"/>
        <end position="286"/>
    </location>
</feature>
<protein>
    <submittedName>
        <fullName evidence="3">Acid-amino acid ligase, isoform 1</fullName>
    </submittedName>
</protein>
<keyword evidence="4" id="KW-1185">Reference proteome</keyword>
<dbReference type="GO" id="GO:0016874">
    <property type="term" value="F:ligase activity"/>
    <property type="evidence" value="ECO:0007669"/>
    <property type="project" value="UniProtKB-KW"/>
</dbReference>
<proteinExistence type="predicted"/>
<accession>A0A6A3B7A3</accession>